<dbReference type="InterPro" id="IPR006675">
    <property type="entry name" value="HDIG_dom"/>
</dbReference>
<keyword evidence="2 9" id="KW-0808">Transferase</keyword>
<dbReference type="InterPro" id="IPR006674">
    <property type="entry name" value="HD_domain"/>
</dbReference>
<evidence type="ECO:0000256" key="7">
    <source>
        <dbReference type="ARBA" id="ARBA00022842"/>
    </source>
</evidence>
<comment type="caution">
    <text evidence="11">The sequence shown here is derived from an EMBL/GenBank/DDBJ whole genome shotgun (WGS) entry which is preliminary data.</text>
</comment>
<dbReference type="SUPFAM" id="SSF81301">
    <property type="entry name" value="Nucleotidyltransferase"/>
    <property type="match status" value="1"/>
</dbReference>
<keyword evidence="3" id="KW-0819">tRNA processing</keyword>
<dbReference type="SUPFAM" id="SSF81891">
    <property type="entry name" value="Poly A polymerase C-terminal region-like"/>
    <property type="match status" value="1"/>
</dbReference>
<dbReference type="PROSITE" id="PS51831">
    <property type="entry name" value="HD"/>
    <property type="match status" value="1"/>
</dbReference>
<dbReference type="EMBL" id="DVLX01000009">
    <property type="protein sequence ID" value="HIT98740.1"/>
    <property type="molecule type" value="Genomic_DNA"/>
</dbReference>
<evidence type="ECO:0000313" key="12">
    <source>
        <dbReference type="Proteomes" id="UP000824159"/>
    </source>
</evidence>
<dbReference type="PANTHER" id="PTHR46173:SF1">
    <property type="entry name" value="CCA TRNA NUCLEOTIDYLTRANSFERASE 1, MITOCHONDRIAL"/>
    <property type="match status" value="1"/>
</dbReference>
<dbReference type="PANTHER" id="PTHR46173">
    <property type="entry name" value="CCA TRNA NUCLEOTIDYLTRANSFERASE 1, MITOCHONDRIAL"/>
    <property type="match status" value="1"/>
</dbReference>
<reference evidence="11" key="1">
    <citation type="submission" date="2020-10" db="EMBL/GenBank/DDBJ databases">
        <authorList>
            <person name="Gilroy R."/>
        </authorList>
    </citation>
    <scope>NUCLEOTIDE SEQUENCE</scope>
    <source>
        <strain evidence="11">CHK176-22527</strain>
    </source>
</reference>
<dbReference type="InterPro" id="IPR043519">
    <property type="entry name" value="NT_sf"/>
</dbReference>
<dbReference type="InterPro" id="IPR032810">
    <property type="entry name" value="CCA-adding_enz_C"/>
</dbReference>
<organism evidence="11 12">
    <name type="scientific">Candidatus Allocopromorpha excrementavium</name>
    <dbReference type="NCBI Taxonomy" id="2840741"/>
    <lineage>
        <taxon>Bacteria</taxon>
        <taxon>Bacillati</taxon>
        <taxon>Bacillota</taxon>
        <taxon>Clostridia</taxon>
        <taxon>Eubacteriales</taxon>
        <taxon>Eubacteriaceae</taxon>
        <taxon>Eubacteriaceae incertae sedis</taxon>
        <taxon>Candidatus Allocopromorpha</taxon>
    </lineage>
</organism>
<dbReference type="Pfam" id="PF12627">
    <property type="entry name" value="PolyA_pol_RNAbd"/>
    <property type="match status" value="1"/>
</dbReference>
<accession>A0A9D1HAP8</accession>
<dbReference type="InterPro" id="IPR003607">
    <property type="entry name" value="HD/PDEase_dom"/>
</dbReference>
<comment type="similarity">
    <text evidence="9">Belongs to the tRNA nucleotidyltransferase/poly(A) polymerase family.</text>
</comment>
<dbReference type="InterPro" id="IPR050264">
    <property type="entry name" value="Bact_CCA-adding_enz_type3_sf"/>
</dbReference>
<dbReference type="InterPro" id="IPR032828">
    <property type="entry name" value="PolyA_RNA-bd"/>
</dbReference>
<dbReference type="CDD" id="cd00077">
    <property type="entry name" value="HDc"/>
    <property type="match status" value="1"/>
</dbReference>
<sequence length="474" mass="53689">MKEKNEKAITIASLLLKRLNTAGFEAYLVGGCVRDMIMGIEPEEYKAVDVDIASSAAPHEAEKVFCDMNIAETGIKHGTITVTAPKDHIAKVSAAESILFKGGWNAEITTFRCDGSYSDGRHPDEVGFVSTIEEDLSRRDFTMNALACDAEGNILDLFGGKEDISRRVIRAVGDPERRFREDALRIMRALRFAACLGFDIEEETERAAFECRALLKNISAERFFGEFQRLAAGKYAGKVIRKYTEIIGEIMPELLRMKGFSQNNPYHKYDVLEHCIRTMEEIKTTKENREYMRIAALIHDIGKPDTYSEDEKGMGHFYDHASAGNVKAERLLRRMKADKSTIKRICTIIKYHSLIFEKDEALLKKWMNRFTPAVLFEILELKKADNYATGNMSAELLRKFDDVEIMMERILDESQCFSLKDLAVNGDDMIALGIERGPEIGEMLKALLDMVIEEKAANERSVLLEEAGRLRDET</sequence>
<reference evidence="11" key="2">
    <citation type="journal article" date="2021" name="PeerJ">
        <title>Extensive microbial diversity within the chicken gut microbiome revealed by metagenomics and culture.</title>
        <authorList>
            <person name="Gilroy R."/>
            <person name="Ravi A."/>
            <person name="Getino M."/>
            <person name="Pursley I."/>
            <person name="Horton D.L."/>
            <person name="Alikhan N.F."/>
            <person name="Baker D."/>
            <person name="Gharbi K."/>
            <person name="Hall N."/>
            <person name="Watson M."/>
            <person name="Adriaenssens E.M."/>
            <person name="Foster-Nyarko E."/>
            <person name="Jarju S."/>
            <person name="Secka A."/>
            <person name="Antonio M."/>
            <person name="Oren A."/>
            <person name="Chaudhuri R.R."/>
            <person name="La Ragione R."/>
            <person name="Hildebrand F."/>
            <person name="Pallen M.J."/>
        </authorList>
    </citation>
    <scope>NUCLEOTIDE SEQUENCE</scope>
    <source>
        <strain evidence="11">CHK176-22527</strain>
    </source>
</reference>
<dbReference type="GO" id="GO:0000166">
    <property type="term" value="F:nucleotide binding"/>
    <property type="evidence" value="ECO:0007669"/>
    <property type="project" value="UniProtKB-KW"/>
</dbReference>
<dbReference type="GO" id="GO:0000049">
    <property type="term" value="F:tRNA binding"/>
    <property type="evidence" value="ECO:0007669"/>
    <property type="project" value="TreeGrafter"/>
</dbReference>
<dbReference type="Pfam" id="PF13735">
    <property type="entry name" value="tRNA_NucTran2_2"/>
    <property type="match status" value="1"/>
</dbReference>
<proteinExistence type="inferred from homology"/>
<keyword evidence="6" id="KW-0547">Nucleotide-binding</keyword>
<dbReference type="Proteomes" id="UP000824159">
    <property type="component" value="Unassembled WGS sequence"/>
</dbReference>
<dbReference type="Gene3D" id="3.30.460.10">
    <property type="entry name" value="Beta Polymerase, domain 2"/>
    <property type="match status" value="1"/>
</dbReference>
<evidence type="ECO:0000256" key="3">
    <source>
        <dbReference type="ARBA" id="ARBA00022694"/>
    </source>
</evidence>
<gene>
    <name evidence="11" type="ORF">IAD12_00610</name>
</gene>
<dbReference type="GO" id="GO:0046872">
    <property type="term" value="F:metal ion binding"/>
    <property type="evidence" value="ECO:0007669"/>
    <property type="project" value="UniProtKB-KW"/>
</dbReference>
<keyword evidence="7" id="KW-0460">Magnesium</keyword>
<dbReference type="Gene3D" id="1.10.3090.10">
    <property type="entry name" value="cca-adding enzyme, domain 2"/>
    <property type="match status" value="1"/>
</dbReference>
<dbReference type="GO" id="GO:0016779">
    <property type="term" value="F:nucleotidyltransferase activity"/>
    <property type="evidence" value="ECO:0007669"/>
    <property type="project" value="UniProtKB-KW"/>
</dbReference>
<dbReference type="CDD" id="cd05398">
    <property type="entry name" value="NT_ClassII-CCAase"/>
    <property type="match status" value="1"/>
</dbReference>
<dbReference type="AlphaFoldDB" id="A0A9D1HAP8"/>
<dbReference type="NCBIfam" id="TIGR00277">
    <property type="entry name" value="HDIG"/>
    <property type="match status" value="1"/>
</dbReference>
<evidence type="ECO:0000256" key="8">
    <source>
        <dbReference type="ARBA" id="ARBA00022884"/>
    </source>
</evidence>
<keyword evidence="5" id="KW-0479">Metal-binding</keyword>
<evidence type="ECO:0000259" key="10">
    <source>
        <dbReference type="PROSITE" id="PS51831"/>
    </source>
</evidence>
<name>A0A9D1HAP8_9FIRM</name>
<dbReference type="InterPro" id="IPR002646">
    <property type="entry name" value="PolA_pol_head_dom"/>
</dbReference>
<dbReference type="Pfam" id="PF01743">
    <property type="entry name" value="PolyA_pol"/>
    <property type="match status" value="1"/>
</dbReference>
<evidence type="ECO:0000256" key="6">
    <source>
        <dbReference type="ARBA" id="ARBA00022741"/>
    </source>
</evidence>
<protein>
    <submittedName>
        <fullName evidence="11">HD domain-containing protein</fullName>
    </submittedName>
</protein>
<keyword evidence="4" id="KW-0548">Nucleotidyltransferase</keyword>
<dbReference type="Gene3D" id="1.10.246.80">
    <property type="match status" value="1"/>
</dbReference>
<evidence type="ECO:0000256" key="9">
    <source>
        <dbReference type="RuleBase" id="RU003953"/>
    </source>
</evidence>
<feature type="domain" description="HD" evidence="10">
    <location>
        <begin position="271"/>
        <end position="373"/>
    </location>
</feature>
<evidence type="ECO:0000256" key="1">
    <source>
        <dbReference type="ARBA" id="ARBA00001946"/>
    </source>
</evidence>
<evidence type="ECO:0000256" key="2">
    <source>
        <dbReference type="ARBA" id="ARBA00022679"/>
    </source>
</evidence>
<dbReference type="SMART" id="SM00471">
    <property type="entry name" value="HDc"/>
    <property type="match status" value="1"/>
</dbReference>
<evidence type="ECO:0000256" key="4">
    <source>
        <dbReference type="ARBA" id="ARBA00022695"/>
    </source>
</evidence>
<dbReference type="GO" id="GO:0008033">
    <property type="term" value="P:tRNA processing"/>
    <property type="evidence" value="ECO:0007669"/>
    <property type="project" value="UniProtKB-KW"/>
</dbReference>
<evidence type="ECO:0000256" key="5">
    <source>
        <dbReference type="ARBA" id="ARBA00022723"/>
    </source>
</evidence>
<comment type="cofactor">
    <cofactor evidence="1">
        <name>Mg(2+)</name>
        <dbReference type="ChEBI" id="CHEBI:18420"/>
    </cofactor>
</comment>
<evidence type="ECO:0000313" key="11">
    <source>
        <dbReference type="EMBL" id="HIT98740.1"/>
    </source>
</evidence>
<keyword evidence="8 9" id="KW-0694">RNA-binding</keyword>